<proteinExistence type="predicted"/>
<evidence type="ECO:0000313" key="3">
    <source>
        <dbReference type="EMBL" id="HJB57119.1"/>
    </source>
</evidence>
<dbReference type="EMBL" id="DWYC01000053">
    <property type="protein sequence ID" value="HJB57119.1"/>
    <property type="molecule type" value="Genomic_DNA"/>
</dbReference>
<reference evidence="3" key="2">
    <citation type="submission" date="2021-04" db="EMBL/GenBank/DDBJ databases">
        <authorList>
            <person name="Gilroy R."/>
        </authorList>
    </citation>
    <scope>NUCLEOTIDE SEQUENCE</scope>
    <source>
        <strain evidence="3">CHK189-11263</strain>
    </source>
</reference>
<evidence type="ECO:0000256" key="2">
    <source>
        <dbReference type="SAM" id="SignalP"/>
    </source>
</evidence>
<keyword evidence="1" id="KW-1133">Transmembrane helix</keyword>
<keyword evidence="1" id="KW-0472">Membrane</keyword>
<dbReference type="AlphaFoldDB" id="A0A9D2S5S3"/>
<feature type="chain" id="PRO_5038340862" evidence="2">
    <location>
        <begin position="27"/>
        <end position="428"/>
    </location>
</feature>
<keyword evidence="2" id="KW-0732">Signal</keyword>
<gene>
    <name evidence="3" type="ORF">H9714_06170</name>
</gene>
<accession>A0A9D2S5S3</accession>
<comment type="caution">
    <text evidence="3">The sequence shown here is derived from an EMBL/GenBank/DDBJ whole genome shotgun (WGS) entry which is preliminary data.</text>
</comment>
<dbReference type="Proteomes" id="UP000824208">
    <property type="component" value="Unassembled WGS sequence"/>
</dbReference>
<reference evidence="3" key="1">
    <citation type="journal article" date="2021" name="PeerJ">
        <title>Extensive microbial diversity within the chicken gut microbiome revealed by metagenomics and culture.</title>
        <authorList>
            <person name="Gilroy R."/>
            <person name="Ravi A."/>
            <person name="Getino M."/>
            <person name="Pursley I."/>
            <person name="Horton D.L."/>
            <person name="Alikhan N.F."/>
            <person name="Baker D."/>
            <person name="Gharbi K."/>
            <person name="Hall N."/>
            <person name="Watson M."/>
            <person name="Adriaenssens E.M."/>
            <person name="Foster-Nyarko E."/>
            <person name="Jarju S."/>
            <person name="Secka A."/>
            <person name="Antonio M."/>
            <person name="Oren A."/>
            <person name="Chaudhuri R.R."/>
            <person name="La Ragione R."/>
            <person name="Hildebrand F."/>
            <person name="Pallen M.J."/>
        </authorList>
    </citation>
    <scope>NUCLEOTIDE SEQUENCE</scope>
    <source>
        <strain evidence="3">CHK189-11263</strain>
    </source>
</reference>
<feature type="transmembrane region" description="Helical" evidence="1">
    <location>
        <begin position="398"/>
        <end position="420"/>
    </location>
</feature>
<feature type="signal peptide" evidence="2">
    <location>
        <begin position="1"/>
        <end position="26"/>
    </location>
</feature>
<name>A0A9D2S5S3_9FIRM</name>
<protein>
    <submittedName>
        <fullName evidence="3">Uncharacterized protein</fullName>
    </submittedName>
</protein>
<evidence type="ECO:0000256" key="1">
    <source>
        <dbReference type="SAM" id="Phobius"/>
    </source>
</evidence>
<dbReference type="Gene3D" id="2.60.40.3680">
    <property type="match status" value="2"/>
</dbReference>
<evidence type="ECO:0000313" key="4">
    <source>
        <dbReference type="Proteomes" id="UP000824208"/>
    </source>
</evidence>
<organism evidence="3 4">
    <name type="scientific">Candidatus Flavonifractor intestinipullorum</name>
    <dbReference type="NCBI Taxonomy" id="2838587"/>
    <lineage>
        <taxon>Bacteria</taxon>
        <taxon>Bacillati</taxon>
        <taxon>Bacillota</taxon>
        <taxon>Clostridia</taxon>
        <taxon>Eubacteriales</taxon>
        <taxon>Oscillospiraceae</taxon>
        <taxon>Flavonifractor</taxon>
    </lineage>
</organism>
<sequence>MKRTLSCALALLTLLPALLTPARANSAPTHWEGSPGSEVLAVEADCPIAVLHEDLSFQVAESDDYSLNAQVKAVYQMENPTAEDRKVQMAFSLEESVWDFDPGGVSITAGGETLPFQLVWDGVSPDYRPQSFDPDQTGTLYTFHLSSAPEGSDNTLTLPAPQGNLWVDCDGIHSYSGEEDGSLTLGSRQEATVWVYALNGVLDYTVSGGYTVDTEEVPFSAYFRSYLEEQYGDRCAGYLDSLAACKYRQLEEQWTNSPLALMEWLENLDYSDVPLQFLYTANFPAGETVEVAVSYNTRSDGAREGTADWQHTFTYLLSPARHWASFGTLDVTVDAGESGYPYVIASSLPLEAQPDGSYSAHAEGLPEEDLSFTLYSAPQLSFSDRVTSTLGITTYTLALWRLLAIPAGLGLVLLLGILLWRRNRKKGH</sequence>
<keyword evidence="1" id="KW-0812">Transmembrane</keyword>